<evidence type="ECO:0000313" key="1">
    <source>
        <dbReference type="EMBL" id="GMN27271.1"/>
    </source>
</evidence>
<dbReference type="Proteomes" id="UP001187192">
    <property type="component" value="Unassembled WGS sequence"/>
</dbReference>
<sequence length="104" mass="11599">MRSLRGWEAKTVWVANGMFIKNLFILLDTKCGQGIEAWVTLEEKQMAKFDEDEELLAFASINPSAIVCLVGGRDGGMERVEGREVEGDDKSFVWSEGGVKGEER</sequence>
<protein>
    <submittedName>
        <fullName evidence="1">Uncharacterized protein</fullName>
    </submittedName>
</protein>
<proteinExistence type="predicted"/>
<accession>A0AA87ZGY8</accession>
<dbReference type="InterPro" id="IPR023213">
    <property type="entry name" value="CAT-like_dom_sf"/>
</dbReference>
<dbReference type="EMBL" id="BTGU01003132">
    <property type="protein sequence ID" value="GMN27271.1"/>
    <property type="molecule type" value="Genomic_DNA"/>
</dbReference>
<dbReference type="AlphaFoldDB" id="A0AA87ZGY8"/>
<evidence type="ECO:0000313" key="2">
    <source>
        <dbReference type="Proteomes" id="UP001187192"/>
    </source>
</evidence>
<keyword evidence="2" id="KW-1185">Reference proteome</keyword>
<organism evidence="1 2">
    <name type="scientific">Ficus carica</name>
    <name type="common">Common fig</name>
    <dbReference type="NCBI Taxonomy" id="3494"/>
    <lineage>
        <taxon>Eukaryota</taxon>
        <taxon>Viridiplantae</taxon>
        <taxon>Streptophyta</taxon>
        <taxon>Embryophyta</taxon>
        <taxon>Tracheophyta</taxon>
        <taxon>Spermatophyta</taxon>
        <taxon>Magnoliopsida</taxon>
        <taxon>eudicotyledons</taxon>
        <taxon>Gunneridae</taxon>
        <taxon>Pentapetalae</taxon>
        <taxon>rosids</taxon>
        <taxon>fabids</taxon>
        <taxon>Rosales</taxon>
        <taxon>Moraceae</taxon>
        <taxon>Ficeae</taxon>
        <taxon>Ficus</taxon>
    </lineage>
</organism>
<name>A0AA87ZGY8_FICCA</name>
<reference evidence="1" key="1">
    <citation type="submission" date="2023-07" db="EMBL/GenBank/DDBJ databases">
        <title>draft genome sequence of fig (Ficus carica).</title>
        <authorList>
            <person name="Takahashi T."/>
            <person name="Nishimura K."/>
        </authorList>
    </citation>
    <scope>NUCLEOTIDE SEQUENCE</scope>
</reference>
<gene>
    <name evidence="1" type="ORF">TIFTF001_044103</name>
</gene>
<comment type="caution">
    <text evidence="1">The sequence shown here is derived from an EMBL/GenBank/DDBJ whole genome shotgun (WGS) entry which is preliminary data.</text>
</comment>
<dbReference type="Gene3D" id="3.30.559.10">
    <property type="entry name" value="Chloramphenicol acetyltransferase-like domain"/>
    <property type="match status" value="1"/>
</dbReference>